<accession>A0AC61R9F5</accession>
<dbReference type="Proteomes" id="UP000308836">
    <property type="component" value="Unassembled WGS sequence"/>
</dbReference>
<gene>
    <name evidence="1" type="ORF">E5336_02115</name>
</gene>
<proteinExistence type="predicted"/>
<reference evidence="1" key="1">
    <citation type="submission" date="2019-04" db="EMBL/GenBank/DDBJ databases">
        <title>Microbes associate with the intestines of laboratory mice.</title>
        <authorList>
            <person name="Navarre W."/>
            <person name="Wong E."/>
            <person name="Huang K."/>
            <person name="Tropini C."/>
            <person name="Ng K."/>
            <person name="Yu B."/>
        </authorList>
    </citation>
    <scope>NUCLEOTIDE SEQUENCE</scope>
    <source>
        <strain evidence="1">NM09_H32</strain>
    </source>
</reference>
<dbReference type="EMBL" id="SRYG01000003">
    <property type="protein sequence ID" value="TGY66902.1"/>
    <property type="molecule type" value="Genomic_DNA"/>
</dbReference>
<sequence length="264" mass="30813">MKKTGKCRLCQKEGKLTYEHIPPKNAYNGYPVKTLNLFEMHKDNNVNYMPWEIDKMKGKIKQRGMGGYYLCKECNNLTGSWYAKYFGDFVKALGGIVSEYRDEWPEVGSFTIENVHYLAVFKQIITMFCVLNEHLTEDEQIRNYILERENGSFDWKKYRLFMYFRDGNYSRLCPLSINVSIDNPGNPIFCSEISFFPVGFILYQDLPADQVGKGIEITNLSFYEYDAVGGIQIPPLKYEVNSIFPLDFRSREEIEGAIKKNFQK</sequence>
<evidence type="ECO:0000313" key="1">
    <source>
        <dbReference type="EMBL" id="TGY66902.1"/>
    </source>
</evidence>
<name>A0AC61R9F5_9FIRM</name>
<protein>
    <submittedName>
        <fullName evidence="1">Uncharacterized protein</fullName>
    </submittedName>
</protein>
<evidence type="ECO:0000313" key="2">
    <source>
        <dbReference type="Proteomes" id="UP000308836"/>
    </source>
</evidence>
<keyword evidence="2" id="KW-1185">Reference proteome</keyword>
<comment type="caution">
    <text evidence="1">The sequence shown here is derived from an EMBL/GenBank/DDBJ whole genome shotgun (WGS) entry which is preliminary data.</text>
</comment>
<organism evidence="1 2">
    <name type="scientific">Dubosiella muris</name>
    <dbReference type="NCBI Taxonomy" id="3038133"/>
    <lineage>
        <taxon>Bacteria</taxon>
        <taxon>Bacillati</taxon>
        <taxon>Bacillota</taxon>
        <taxon>Erysipelotrichia</taxon>
        <taxon>Erysipelotrichales</taxon>
        <taxon>Erysipelotrichaceae</taxon>
        <taxon>Dubosiella</taxon>
    </lineage>
</organism>